<protein>
    <recommendedName>
        <fullName evidence="10">Gamma-interferon-inducible lysosomal thiol reductase</fullName>
    </recommendedName>
</protein>
<name>A0A2V0P3M7_9CHLO</name>
<feature type="compositionally biased region" description="Low complexity" evidence="6">
    <location>
        <begin position="144"/>
        <end position="158"/>
    </location>
</feature>
<dbReference type="AlphaFoldDB" id="A0A2V0P3M7"/>
<evidence type="ECO:0000256" key="6">
    <source>
        <dbReference type="SAM" id="MobiDB-lite"/>
    </source>
</evidence>
<dbReference type="PROSITE" id="PS51257">
    <property type="entry name" value="PROKAR_LIPOPROTEIN"/>
    <property type="match status" value="1"/>
</dbReference>
<evidence type="ECO:0000313" key="9">
    <source>
        <dbReference type="Proteomes" id="UP000247498"/>
    </source>
</evidence>
<keyword evidence="7" id="KW-0472">Membrane</keyword>
<dbReference type="Proteomes" id="UP000247498">
    <property type="component" value="Unassembled WGS sequence"/>
</dbReference>
<proteinExistence type="inferred from homology"/>
<evidence type="ECO:0000256" key="7">
    <source>
        <dbReference type="SAM" id="Phobius"/>
    </source>
</evidence>
<dbReference type="Pfam" id="PF03227">
    <property type="entry name" value="GILT"/>
    <property type="match status" value="1"/>
</dbReference>
<keyword evidence="4" id="KW-0732">Signal</keyword>
<evidence type="ECO:0000256" key="1">
    <source>
        <dbReference type="ARBA" id="ARBA00004613"/>
    </source>
</evidence>
<comment type="similarity">
    <text evidence="2">Belongs to the GILT family.</text>
</comment>
<accession>A0A2V0P3M7</accession>
<keyword evidence="9" id="KW-1185">Reference proteome</keyword>
<reference evidence="8 9" key="1">
    <citation type="journal article" date="2018" name="Sci. Rep.">
        <title>Raphidocelis subcapitata (=Pseudokirchneriella subcapitata) provides an insight into genome evolution and environmental adaptations in the Sphaeropleales.</title>
        <authorList>
            <person name="Suzuki S."/>
            <person name="Yamaguchi H."/>
            <person name="Nakajima N."/>
            <person name="Kawachi M."/>
        </authorList>
    </citation>
    <scope>NUCLEOTIDE SEQUENCE [LARGE SCALE GENOMIC DNA]</scope>
    <source>
        <strain evidence="8 9">NIES-35</strain>
    </source>
</reference>
<dbReference type="PANTHER" id="PTHR13234:SF8">
    <property type="entry name" value="GAMMA-INTERFERON-INDUCIBLE LYSOSOMAL THIOL REDUCTASE"/>
    <property type="match status" value="1"/>
</dbReference>
<dbReference type="PANTHER" id="PTHR13234">
    <property type="entry name" value="GAMMA-INTERFERON INDUCIBLE LYSOSOMAL THIOL REDUCTASE GILT"/>
    <property type="match status" value="1"/>
</dbReference>
<comment type="subcellular location">
    <subcellularLocation>
        <location evidence="1">Secreted</location>
    </subcellularLocation>
</comment>
<sequence>MTRAAHTYVPLGSGLAGTSTPGVGGSPGAVAAVSCVRRPKVAFLVFGAFVALLFTAAFWPGGPLTHAPSRLNALIHSGKAQRELVRRAGVAGPAAAAAAARRQKQAAQQAQKQQKQQQQQQQQQQQPQRVPAARPQHDPNPQQAGAAAAAAVHSRPAAPWQQKGQRAAALPAAALPAAAAAAPAGGAQLLELFVMSQCPDASFCEHAFERILKPIARIVEVRTWYIQQEKNGQITCKHGDAECAGNLAQLCVQAHAPPGRSYDFLRFLVCVWDSGLAPGSPEARDRCLPAAFAGAPSAPPRAAVEACIAGAEGAALMRASAGTVAARGVVNSCTVALEGQPRCVRDGGEWRDCPGGSGDAEFRASICAAYRRRTGRDAPECGASAAAAAAAAMPAPGLPAAARPRPL</sequence>
<dbReference type="EMBL" id="BDRX01000048">
    <property type="protein sequence ID" value="GBF94189.1"/>
    <property type="molecule type" value="Genomic_DNA"/>
</dbReference>
<feature type="transmembrane region" description="Helical" evidence="7">
    <location>
        <begin position="41"/>
        <end position="59"/>
    </location>
</feature>
<keyword evidence="7" id="KW-0812">Transmembrane</keyword>
<evidence type="ECO:0000313" key="8">
    <source>
        <dbReference type="EMBL" id="GBF94189.1"/>
    </source>
</evidence>
<feature type="compositionally biased region" description="Low complexity" evidence="6">
    <location>
        <begin position="95"/>
        <end position="134"/>
    </location>
</feature>
<feature type="region of interest" description="Disordered" evidence="6">
    <location>
        <begin position="95"/>
        <end position="164"/>
    </location>
</feature>
<evidence type="ECO:0000256" key="5">
    <source>
        <dbReference type="ARBA" id="ARBA00023180"/>
    </source>
</evidence>
<evidence type="ECO:0000256" key="2">
    <source>
        <dbReference type="ARBA" id="ARBA00005679"/>
    </source>
</evidence>
<evidence type="ECO:0000256" key="4">
    <source>
        <dbReference type="ARBA" id="ARBA00022729"/>
    </source>
</evidence>
<dbReference type="GO" id="GO:0005576">
    <property type="term" value="C:extracellular region"/>
    <property type="evidence" value="ECO:0007669"/>
    <property type="project" value="UniProtKB-SubCell"/>
</dbReference>
<dbReference type="InParanoid" id="A0A2V0P3M7"/>
<comment type="caution">
    <text evidence="8">The sequence shown here is derived from an EMBL/GenBank/DDBJ whole genome shotgun (WGS) entry which is preliminary data.</text>
</comment>
<organism evidence="8 9">
    <name type="scientific">Raphidocelis subcapitata</name>
    <dbReference type="NCBI Taxonomy" id="307507"/>
    <lineage>
        <taxon>Eukaryota</taxon>
        <taxon>Viridiplantae</taxon>
        <taxon>Chlorophyta</taxon>
        <taxon>core chlorophytes</taxon>
        <taxon>Chlorophyceae</taxon>
        <taxon>CS clade</taxon>
        <taxon>Sphaeropleales</taxon>
        <taxon>Selenastraceae</taxon>
        <taxon>Raphidocelis</taxon>
    </lineage>
</organism>
<keyword evidence="7" id="KW-1133">Transmembrane helix</keyword>
<keyword evidence="3" id="KW-0964">Secreted</keyword>
<dbReference type="OrthoDB" id="958254at2759"/>
<gene>
    <name evidence="8" type="ORF">Rsub_07176</name>
</gene>
<evidence type="ECO:0008006" key="10">
    <source>
        <dbReference type="Google" id="ProtNLM"/>
    </source>
</evidence>
<evidence type="ECO:0000256" key="3">
    <source>
        <dbReference type="ARBA" id="ARBA00022525"/>
    </source>
</evidence>
<dbReference type="InterPro" id="IPR004911">
    <property type="entry name" value="Interferon-induced_GILT"/>
</dbReference>
<keyword evidence="5" id="KW-0325">Glycoprotein</keyword>
<dbReference type="GO" id="GO:0016671">
    <property type="term" value="F:oxidoreductase activity, acting on a sulfur group of donors, disulfide as acceptor"/>
    <property type="evidence" value="ECO:0007669"/>
    <property type="project" value="InterPro"/>
</dbReference>